<dbReference type="EMBL" id="KV417278">
    <property type="protein sequence ID" value="KZO97711.1"/>
    <property type="molecule type" value="Genomic_DNA"/>
</dbReference>
<dbReference type="PROSITE" id="PS50102">
    <property type="entry name" value="RRM"/>
    <property type="match status" value="3"/>
</dbReference>
<feature type="compositionally biased region" description="Basic and acidic residues" evidence="7">
    <location>
        <begin position="918"/>
        <end position="928"/>
    </location>
</feature>
<gene>
    <name evidence="9" type="ORF">CALVIDRAFT_512877</name>
</gene>
<feature type="region of interest" description="Disordered" evidence="7">
    <location>
        <begin position="863"/>
        <end position="952"/>
    </location>
</feature>
<dbReference type="PANTHER" id="PTHR48039:SF5">
    <property type="entry name" value="RNA-BINDING PROTEIN 28"/>
    <property type="match status" value="1"/>
</dbReference>
<accession>A0A167NHA3</accession>
<dbReference type="OrthoDB" id="267048at2759"/>
<evidence type="ECO:0000256" key="3">
    <source>
        <dbReference type="ARBA" id="ARBA00022884"/>
    </source>
</evidence>
<sequence length="952" mass="104840">MGTKRKEREGEEVLNVEEEHHGSTLFVTSLPYTLTSVDLQTLFSDHAPVRQAFVVLDRETKASKGVGYVSFAVKEDAERLVEELKGGVEVLGRKVRVQWPGSRAEQEAKAASKAATPSKPKIARPAKPAKSAASQTDKDAGRTIVISGLPAALTSKELWKKARKQQGAEKVVFPLPSASASGSGLGKTHDGAVGEKADEEQPSEEGVAHVIYDTPSHALAAVSALHAHTFKGSLLSVVLKKRLDASLRLPATATSGTDGVEGTAGGGKAAPNRAGRLIVRNLPFHITPQELRAIFLPYGSVYSVEIPTIPNPPHGQDERLAKEGAEGKEKKERPLRTRGFGFVWMLTKAEAEKAVEGVNGRVLGEGKGREGRKVAVDWAVSKERWEKVEVAEEVVADGADGAEEKEDEEMADAEAEAEEEEDESADEDVDQGAGVHEEDDEDEDDEDEEDNDDEDAEEGEEDEDEPKARPLLPQTDVGTTLFVRNIPFEATEDDLRTTFRAFGPLRYARITLDPDTGRSRGTGFVCFWNKPDADLAIADAELLASEAGPSALPKGKEKRQNPFAVQSLLTPDPSSSLARNLVLQGRTLSVVRAVPRDDATKLKEDGEKRREKEDKRHLYLMREGVIFPNAPASSTISSEELNRRVASFNTRRTLLRSNPSLYISKTRLSVRQIPTFATERTLKRLAIHAVRAFQDEVKSGARDALARDELDDDTAPSSGSQKKRGERQTAVVQAKLVRQAERVDPFSGKGKSKGYGFLELRRHADALRVLRWANNNPEVVPLMSGWWKEELEENLEKVDEQLKAEKEREKKEDLNDRIRKMKQRVKVLADGAKKGNMSEEKESKGLILEFSIENVQVVKRRQELVEGSRERAKNIRSDVGEIPDERPRKRQKTAKPSTKEIPEAATSERKGKEKHAKGRAEASEHDTSAGKSLGALIGKKRKERKGKKAARG</sequence>
<feature type="compositionally biased region" description="Basic and acidic residues" evidence="7">
    <location>
        <begin position="897"/>
        <end position="911"/>
    </location>
</feature>
<dbReference type="GO" id="GO:0005730">
    <property type="term" value="C:nucleolus"/>
    <property type="evidence" value="ECO:0007669"/>
    <property type="project" value="TreeGrafter"/>
</dbReference>
<name>A0A167NHA3_CALVF</name>
<organism evidence="9 10">
    <name type="scientific">Calocera viscosa (strain TUFC12733)</name>
    <dbReference type="NCBI Taxonomy" id="1330018"/>
    <lineage>
        <taxon>Eukaryota</taxon>
        <taxon>Fungi</taxon>
        <taxon>Dikarya</taxon>
        <taxon>Basidiomycota</taxon>
        <taxon>Agaricomycotina</taxon>
        <taxon>Dacrymycetes</taxon>
        <taxon>Dacrymycetales</taxon>
        <taxon>Dacrymycetaceae</taxon>
        <taxon>Calocera</taxon>
    </lineage>
</organism>
<feature type="region of interest" description="Disordered" evidence="7">
    <location>
        <begin position="309"/>
        <end position="333"/>
    </location>
</feature>
<protein>
    <recommendedName>
        <fullName evidence="8">RRM domain-containing protein</fullName>
    </recommendedName>
</protein>
<dbReference type="InterPro" id="IPR034808">
    <property type="entry name" value="Nop4p_RRM3"/>
</dbReference>
<evidence type="ECO:0000256" key="2">
    <source>
        <dbReference type="ARBA" id="ARBA00022737"/>
    </source>
</evidence>
<reference evidence="9 10" key="1">
    <citation type="journal article" date="2016" name="Mol. Biol. Evol.">
        <title>Comparative Genomics of Early-Diverging Mushroom-Forming Fungi Provides Insights into the Origins of Lignocellulose Decay Capabilities.</title>
        <authorList>
            <person name="Nagy L.G."/>
            <person name="Riley R."/>
            <person name="Tritt A."/>
            <person name="Adam C."/>
            <person name="Daum C."/>
            <person name="Floudas D."/>
            <person name="Sun H."/>
            <person name="Yadav J.S."/>
            <person name="Pangilinan J."/>
            <person name="Larsson K.H."/>
            <person name="Matsuura K."/>
            <person name="Barry K."/>
            <person name="Labutti K."/>
            <person name="Kuo R."/>
            <person name="Ohm R.A."/>
            <person name="Bhattacharya S.S."/>
            <person name="Shirouzu T."/>
            <person name="Yoshinaga Y."/>
            <person name="Martin F.M."/>
            <person name="Grigoriev I.V."/>
            <person name="Hibbett D.S."/>
        </authorList>
    </citation>
    <scope>NUCLEOTIDE SEQUENCE [LARGE SCALE GENOMIC DNA]</scope>
    <source>
        <strain evidence="9 10">TUFC12733</strain>
    </source>
</reference>
<proteinExistence type="predicted"/>
<feature type="compositionally biased region" description="Acidic residues" evidence="7">
    <location>
        <begin position="437"/>
        <end position="465"/>
    </location>
</feature>
<feature type="region of interest" description="Disordered" evidence="7">
    <location>
        <begin position="704"/>
        <end position="730"/>
    </location>
</feature>
<feature type="domain" description="RRM" evidence="8">
    <location>
        <begin position="479"/>
        <end position="595"/>
    </location>
</feature>
<dbReference type="AlphaFoldDB" id="A0A167NHA3"/>
<dbReference type="GO" id="GO:0003729">
    <property type="term" value="F:mRNA binding"/>
    <property type="evidence" value="ECO:0007669"/>
    <property type="project" value="TreeGrafter"/>
</dbReference>
<keyword evidence="10" id="KW-1185">Reference proteome</keyword>
<evidence type="ECO:0000256" key="7">
    <source>
        <dbReference type="SAM" id="MobiDB-lite"/>
    </source>
</evidence>
<evidence type="ECO:0000256" key="5">
    <source>
        <dbReference type="PROSITE-ProRule" id="PRU00176"/>
    </source>
</evidence>
<dbReference type="Proteomes" id="UP000076738">
    <property type="component" value="Unassembled WGS sequence"/>
</dbReference>
<feature type="compositionally biased region" description="Basic and acidic residues" evidence="7">
    <location>
        <begin position="315"/>
        <end position="333"/>
    </location>
</feature>
<dbReference type="PANTHER" id="PTHR48039">
    <property type="entry name" value="RNA-BINDING MOTIF PROTEIN 14B"/>
    <property type="match status" value="1"/>
</dbReference>
<evidence type="ECO:0000313" key="9">
    <source>
        <dbReference type="EMBL" id="KZO97711.1"/>
    </source>
</evidence>
<keyword evidence="4" id="KW-0539">Nucleus</keyword>
<dbReference type="InterPro" id="IPR000504">
    <property type="entry name" value="RRM_dom"/>
</dbReference>
<evidence type="ECO:0000256" key="6">
    <source>
        <dbReference type="SAM" id="Coils"/>
    </source>
</evidence>
<dbReference type="Gene3D" id="3.30.70.330">
    <property type="match status" value="5"/>
</dbReference>
<dbReference type="InterPro" id="IPR051945">
    <property type="entry name" value="RRM_MRD1_RNA_proc_ribogen"/>
</dbReference>
<dbReference type="InterPro" id="IPR012677">
    <property type="entry name" value="Nucleotide-bd_a/b_plait_sf"/>
</dbReference>
<keyword evidence="6" id="KW-0175">Coiled coil</keyword>
<feature type="region of interest" description="Disordered" evidence="7">
    <location>
        <begin position="102"/>
        <end position="138"/>
    </location>
</feature>
<comment type="subcellular location">
    <subcellularLocation>
        <location evidence="1">Nucleus</location>
    </subcellularLocation>
</comment>
<dbReference type="STRING" id="1330018.A0A167NHA3"/>
<evidence type="ECO:0000259" key="8">
    <source>
        <dbReference type="PROSITE" id="PS50102"/>
    </source>
</evidence>
<evidence type="ECO:0000256" key="4">
    <source>
        <dbReference type="ARBA" id="ARBA00023242"/>
    </source>
</evidence>
<feature type="domain" description="RRM" evidence="8">
    <location>
        <begin position="275"/>
        <end position="381"/>
    </location>
</feature>
<dbReference type="FunFam" id="3.30.70.330:FF:000406">
    <property type="entry name" value="Related to Nucleolar protein NOP4"/>
    <property type="match status" value="1"/>
</dbReference>
<keyword evidence="2" id="KW-0677">Repeat</keyword>
<feature type="compositionally biased region" description="Basic and acidic residues" evidence="7">
    <location>
        <begin position="863"/>
        <end position="887"/>
    </location>
</feature>
<evidence type="ECO:0000256" key="1">
    <source>
        <dbReference type="ARBA" id="ARBA00004123"/>
    </source>
</evidence>
<feature type="compositionally biased region" description="Acidic residues" evidence="7">
    <location>
        <begin position="391"/>
        <end position="430"/>
    </location>
</feature>
<dbReference type="CDD" id="cd12676">
    <property type="entry name" value="RRM3_Nop4p"/>
    <property type="match status" value="1"/>
</dbReference>
<feature type="region of interest" description="Disordered" evidence="7">
    <location>
        <begin position="391"/>
        <end position="476"/>
    </location>
</feature>
<dbReference type="InterPro" id="IPR035979">
    <property type="entry name" value="RBD_domain_sf"/>
</dbReference>
<dbReference type="SMART" id="SM00360">
    <property type="entry name" value="RRM"/>
    <property type="match status" value="5"/>
</dbReference>
<dbReference type="Pfam" id="PF00076">
    <property type="entry name" value="RRM_1"/>
    <property type="match status" value="3"/>
</dbReference>
<feature type="coiled-coil region" evidence="6">
    <location>
        <begin position="788"/>
        <end position="831"/>
    </location>
</feature>
<feature type="compositionally biased region" description="Basic residues" evidence="7">
    <location>
        <begin position="938"/>
        <end position="952"/>
    </location>
</feature>
<evidence type="ECO:0000313" key="10">
    <source>
        <dbReference type="Proteomes" id="UP000076738"/>
    </source>
</evidence>
<keyword evidence="3 5" id="KW-0694">RNA-binding</keyword>
<dbReference type="SUPFAM" id="SSF54928">
    <property type="entry name" value="RNA-binding domain, RBD"/>
    <property type="match status" value="2"/>
</dbReference>
<feature type="compositionally biased region" description="Low complexity" evidence="7">
    <location>
        <begin position="111"/>
        <end position="134"/>
    </location>
</feature>
<feature type="domain" description="RRM" evidence="8">
    <location>
        <begin position="23"/>
        <end position="102"/>
    </location>
</feature>